<dbReference type="GO" id="GO:0006289">
    <property type="term" value="P:nucleotide-excision repair"/>
    <property type="evidence" value="ECO:0007669"/>
    <property type="project" value="UniProtKB-UniRule"/>
</dbReference>
<evidence type="ECO:0000313" key="13">
    <source>
        <dbReference type="Proteomes" id="UP000325315"/>
    </source>
</evidence>
<proteinExistence type="inferred from homology"/>
<name>A0A5B6U7H0_9ROSI</name>
<dbReference type="GO" id="GO:0000439">
    <property type="term" value="C:transcription factor TFIIH core complex"/>
    <property type="evidence" value="ECO:0007669"/>
    <property type="project" value="UniProtKB-UniRule"/>
</dbReference>
<evidence type="ECO:0000256" key="2">
    <source>
        <dbReference type="ARBA" id="ARBA00005273"/>
    </source>
</evidence>
<dbReference type="InterPro" id="IPR036465">
    <property type="entry name" value="vWFA_dom_sf"/>
</dbReference>
<evidence type="ECO:0000256" key="5">
    <source>
        <dbReference type="ARBA" id="ARBA00022771"/>
    </source>
</evidence>
<dbReference type="Gene3D" id="3.40.50.410">
    <property type="entry name" value="von Willebrand factor, type A domain"/>
    <property type="match status" value="1"/>
</dbReference>
<evidence type="ECO:0000256" key="10">
    <source>
        <dbReference type="ARBA" id="ARBA00023242"/>
    </source>
</evidence>
<comment type="subunit">
    <text evidence="11">Component of the 7-subunit TFIIH core complex composed of XPB, XPD, TFB1/GTF2H1, GTF2H2/P44, TFB4/GTF2H3, TFB2/GTF2H4 and TFB5/GTF2H5, which is active in NER. The core complex associates with the 3-subunit CDK-activating kinase (CAK) module composed of CYCH1/cyclin H1, CDKD and MAT1/At4g30820 to form the 10-subunit holoenzyme (holo-TFIIH) active in transcription.</text>
</comment>
<keyword evidence="6 11" id="KW-0862">Zinc</keyword>
<dbReference type="EMBL" id="SMMG02000013">
    <property type="protein sequence ID" value="KAA3453809.1"/>
    <property type="molecule type" value="Genomic_DNA"/>
</dbReference>
<dbReference type="Proteomes" id="UP000325315">
    <property type="component" value="Unassembled WGS sequence"/>
</dbReference>
<dbReference type="GO" id="GO:0006355">
    <property type="term" value="P:regulation of DNA-templated transcription"/>
    <property type="evidence" value="ECO:0007669"/>
    <property type="project" value="InterPro"/>
</dbReference>
<evidence type="ECO:0000313" key="12">
    <source>
        <dbReference type="EMBL" id="KAA3453809.1"/>
    </source>
</evidence>
<sequence>MIVGVEISYACRDHQMDLNSKLCFLVIYAFNLWPLDSKKYFFFQICCNHERDILCPTLFGSQNSAFLQQASYITGGVHHKPQNLDGLFQYLMTIFATDLHSRSFIHLPKPVGVDFRASGSSRFIFSIFFSRQDVFAIKTPLTWATYVLYVCQFSASITRNVPPAGKLAGLYLVKLNLRRLRHLTKRERLLRHKAGDSESLTMDSSANLQKSLIDWR</sequence>
<dbReference type="PANTHER" id="PTHR12831:SF0">
    <property type="entry name" value="GENERAL TRANSCRIPTION FACTOR IIH SUBUNIT 3"/>
    <property type="match status" value="1"/>
</dbReference>
<dbReference type="Pfam" id="PF03850">
    <property type="entry name" value="Tfb4"/>
    <property type="match status" value="1"/>
</dbReference>
<reference evidence="13" key="1">
    <citation type="journal article" date="2019" name="Plant Biotechnol. J.">
        <title>Genome sequencing of the Australian wild diploid species Gossypium australe highlights disease resistance and delayed gland morphogenesis.</title>
        <authorList>
            <person name="Cai Y."/>
            <person name="Cai X."/>
            <person name="Wang Q."/>
            <person name="Wang P."/>
            <person name="Zhang Y."/>
            <person name="Cai C."/>
            <person name="Xu Y."/>
            <person name="Wang K."/>
            <person name="Zhou Z."/>
            <person name="Wang C."/>
            <person name="Geng S."/>
            <person name="Li B."/>
            <person name="Dong Q."/>
            <person name="Hou Y."/>
            <person name="Wang H."/>
            <person name="Ai P."/>
            <person name="Liu Z."/>
            <person name="Yi F."/>
            <person name="Sun M."/>
            <person name="An G."/>
            <person name="Cheng J."/>
            <person name="Zhang Y."/>
            <person name="Shi Q."/>
            <person name="Xie Y."/>
            <person name="Shi X."/>
            <person name="Chang Y."/>
            <person name="Huang F."/>
            <person name="Chen Y."/>
            <person name="Hong S."/>
            <person name="Mi L."/>
            <person name="Sun Q."/>
            <person name="Zhang L."/>
            <person name="Zhou B."/>
            <person name="Peng R."/>
            <person name="Zhang X."/>
            <person name="Liu F."/>
        </authorList>
    </citation>
    <scope>NUCLEOTIDE SEQUENCE [LARGE SCALE GENOMIC DNA]</scope>
    <source>
        <strain evidence="13">cv. PA1801</strain>
    </source>
</reference>
<comment type="similarity">
    <text evidence="2 11">Belongs to the TFB4 family.</text>
</comment>
<evidence type="ECO:0000256" key="8">
    <source>
        <dbReference type="ARBA" id="ARBA00023163"/>
    </source>
</evidence>
<dbReference type="OrthoDB" id="17307at2759"/>
<dbReference type="AlphaFoldDB" id="A0A5B6U7H0"/>
<evidence type="ECO:0000256" key="3">
    <source>
        <dbReference type="ARBA" id="ARBA00022723"/>
    </source>
</evidence>
<keyword evidence="3 11" id="KW-0479">Metal-binding</keyword>
<dbReference type="InterPro" id="IPR004600">
    <property type="entry name" value="TFIIH_Tfb4/GTF2H3"/>
</dbReference>
<comment type="subcellular location">
    <subcellularLocation>
        <location evidence="1 11">Nucleus</location>
    </subcellularLocation>
</comment>
<evidence type="ECO:0000256" key="9">
    <source>
        <dbReference type="ARBA" id="ARBA00023204"/>
    </source>
</evidence>
<dbReference type="PANTHER" id="PTHR12831">
    <property type="entry name" value="TRANSCRIPTION INITIATION FACTOR IIH TFIIH , POLYPEPTIDE 3-RELATED"/>
    <property type="match status" value="1"/>
</dbReference>
<evidence type="ECO:0000256" key="4">
    <source>
        <dbReference type="ARBA" id="ARBA00022763"/>
    </source>
</evidence>
<keyword evidence="13" id="KW-1185">Reference proteome</keyword>
<evidence type="ECO:0000256" key="7">
    <source>
        <dbReference type="ARBA" id="ARBA00023015"/>
    </source>
</evidence>
<dbReference type="GO" id="GO:0008270">
    <property type="term" value="F:zinc ion binding"/>
    <property type="evidence" value="ECO:0007669"/>
    <property type="project" value="UniProtKB-KW"/>
</dbReference>
<accession>A0A5B6U7H0</accession>
<keyword evidence="5 11" id="KW-0863">Zinc-finger</keyword>
<gene>
    <name evidence="12" type="ORF">EPI10_009804</name>
</gene>
<comment type="function">
    <text evidence="11">Component of the general transcription and DNA repair factor IIH (TFIIH) core complex, which is involved in general and transcription-coupled nucleotide excision repair (NER) of damaged DNA and, when complexed to CAK, in RNA transcription by RNA polymerase II. In NER, TFIIH acts by opening DNA around the lesion to allow the excision of the damaged oligonucleotide and its replacement by a new DNA fragment. In transcription, TFIIH has an essential role in transcription initiation. When the pre-initiation complex (PIC) has been established, TFIIH is required for promoter opening and promoter escape. Phosphorylation of the C-terminal tail (CTD) of the largest subunit of RNA polymerase II by the kinase module CAK controls the initiation of transcription.</text>
</comment>
<keyword evidence="9 11" id="KW-0234">DNA repair</keyword>
<keyword evidence="10 11" id="KW-0539">Nucleus</keyword>
<evidence type="ECO:0000256" key="6">
    <source>
        <dbReference type="ARBA" id="ARBA00022833"/>
    </source>
</evidence>
<evidence type="ECO:0000256" key="11">
    <source>
        <dbReference type="RuleBase" id="RU368090"/>
    </source>
</evidence>
<comment type="caution">
    <text evidence="12">The sequence shown here is derived from an EMBL/GenBank/DDBJ whole genome shotgun (WGS) entry which is preliminary data.</text>
</comment>
<keyword evidence="4 11" id="KW-0227">DNA damage</keyword>
<keyword evidence="7 11" id="KW-0805">Transcription regulation</keyword>
<keyword evidence="8 11" id="KW-0804">Transcription</keyword>
<organism evidence="12 13">
    <name type="scientific">Gossypium australe</name>
    <dbReference type="NCBI Taxonomy" id="47621"/>
    <lineage>
        <taxon>Eukaryota</taxon>
        <taxon>Viridiplantae</taxon>
        <taxon>Streptophyta</taxon>
        <taxon>Embryophyta</taxon>
        <taxon>Tracheophyta</taxon>
        <taxon>Spermatophyta</taxon>
        <taxon>Magnoliopsida</taxon>
        <taxon>eudicotyledons</taxon>
        <taxon>Gunneridae</taxon>
        <taxon>Pentapetalae</taxon>
        <taxon>rosids</taxon>
        <taxon>malvids</taxon>
        <taxon>Malvales</taxon>
        <taxon>Malvaceae</taxon>
        <taxon>Malvoideae</taxon>
        <taxon>Gossypium</taxon>
    </lineage>
</organism>
<evidence type="ECO:0000256" key="1">
    <source>
        <dbReference type="ARBA" id="ARBA00004123"/>
    </source>
</evidence>
<protein>
    <recommendedName>
        <fullName evidence="11">General transcription and DNA repair factor IIH subunit TFB4</fullName>
    </recommendedName>
    <alternativeName>
        <fullName evidence="11">RNA polymerase II transcription factor B subunit 4</fullName>
    </alternativeName>
</protein>
<dbReference type="GO" id="GO:0005675">
    <property type="term" value="C:transcription factor TFIIH holo complex"/>
    <property type="evidence" value="ECO:0007669"/>
    <property type="project" value="UniProtKB-UniRule"/>
</dbReference>